<feature type="domain" description="LpxI N-terminal" evidence="2">
    <location>
        <begin position="17"/>
        <end position="146"/>
    </location>
</feature>
<dbReference type="InterPro" id="IPR053174">
    <property type="entry name" value="LpxI"/>
</dbReference>
<organism evidence="3 4">
    <name type="scientific">Rhodoplanes roseus</name>
    <dbReference type="NCBI Taxonomy" id="29409"/>
    <lineage>
        <taxon>Bacteria</taxon>
        <taxon>Pseudomonadati</taxon>
        <taxon>Pseudomonadota</taxon>
        <taxon>Alphaproteobacteria</taxon>
        <taxon>Hyphomicrobiales</taxon>
        <taxon>Nitrobacteraceae</taxon>
        <taxon>Rhodoplanes</taxon>
    </lineage>
</organism>
<dbReference type="PANTHER" id="PTHR39962">
    <property type="entry name" value="BLL4848 PROTEIN"/>
    <property type="match status" value="1"/>
</dbReference>
<sequence length="294" mass="30724">MSAPAPVAGGAAAEGPLAIICGGGRLPGDIAAKVQATGRPVVMFAVKGWADPAVVAPFRHHWLRLAAYGTFLRLMRKEGCRDLVVIGVLLRPALRQLRPDWGTVRVVPRIVRAFRGGDDHLLTSLGRMLEDDGCRLLGAHQVAPDILAGEGAFGARRPVARDEADIALGLRLLAAMSPFDVGQAAVVGNRHVLAVEAAEGTDRMLARIAELREVGRIKLPRGVGVLVKAPKVGQDERFDMPTIGPNTIDAVARAGLAGVAVAAGAVIVAEPQEVVRRADAAGLFALGVTARESA</sequence>
<dbReference type="Proteomes" id="UP000249130">
    <property type="component" value="Unassembled WGS sequence"/>
</dbReference>
<gene>
    <name evidence="3" type="ORF">CH341_17730</name>
</gene>
<evidence type="ECO:0008006" key="5">
    <source>
        <dbReference type="Google" id="ProtNLM"/>
    </source>
</evidence>
<dbReference type="Pfam" id="PF17930">
    <property type="entry name" value="LpxI_N"/>
    <property type="match status" value="1"/>
</dbReference>
<dbReference type="EMBL" id="NPEX01000127">
    <property type="protein sequence ID" value="RAI42780.1"/>
    <property type="molecule type" value="Genomic_DNA"/>
</dbReference>
<feature type="domain" description="LpxI C-terminal" evidence="1">
    <location>
        <begin position="150"/>
        <end position="284"/>
    </location>
</feature>
<dbReference type="Gene3D" id="3.40.50.20">
    <property type="match status" value="1"/>
</dbReference>
<dbReference type="OrthoDB" id="9789836at2"/>
<reference evidence="3 4" key="1">
    <citation type="submission" date="2017-07" db="EMBL/GenBank/DDBJ databases">
        <title>Draft Genome Sequences of Select Purple Nonsulfur Bacteria.</title>
        <authorList>
            <person name="Lasarre B."/>
            <person name="Mckinlay J.B."/>
        </authorList>
    </citation>
    <scope>NUCLEOTIDE SEQUENCE [LARGE SCALE GENOMIC DNA]</scope>
    <source>
        <strain evidence="3 4">DSM 5909</strain>
    </source>
</reference>
<proteinExistence type="predicted"/>
<dbReference type="InterPro" id="IPR043167">
    <property type="entry name" value="LpxI_C_sf"/>
</dbReference>
<evidence type="ECO:0000259" key="1">
    <source>
        <dbReference type="Pfam" id="PF06230"/>
    </source>
</evidence>
<evidence type="ECO:0000313" key="3">
    <source>
        <dbReference type="EMBL" id="RAI42780.1"/>
    </source>
</evidence>
<dbReference type="InterPro" id="IPR010415">
    <property type="entry name" value="LpxI_C"/>
</dbReference>
<dbReference type="AlphaFoldDB" id="A0A327KV57"/>
<accession>A0A327KV57</accession>
<keyword evidence="4" id="KW-1185">Reference proteome</keyword>
<dbReference type="InterPro" id="IPR041255">
    <property type="entry name" value="LpxI_N"/>
</dbReference>
<evidence type="ECO:0000313" key="4">
    <source>
        <dbReference type="Proteomes" id="UP000249130"/>
    </source>
</evidence>
<name>A0A327KV57_9BRAD</name>
<dbReference type="RefSeq" id="WP_111420345.1">
    <property type="nucleotide sequence ID" value="NZ_NPEX01000127.1"/>
</dbReference>
<dbReference type="Pfam" id="PF06230">
    <property type="entry name" value="LpxI_C"/>
    <property type="match status" value="1"/>
</dbReference>
<dbReference type="PANTHER" id="PTHR39962:SF1">
    <property type="entry name" value="LPXI FAMILY PROTEIN"/>
    <property type="match status" value="1"/>
</dbReference>
<dbReference type="Gene3D" id="3.40.140.80">
    <property type="match status" value="1"/>
</dbReference>
<comment type="caution">
    <text evidence="3">The sequence shown here is derived from an EMBL/GenBank/DDBJ whole genome shotgun (WGS) entry which is preliminary data.</text>
</comment>
<evidence type="ECO:0000259" key="2">
    <source>
        <dbReference type="Pfam" id="PF17930"/>
    </source>
</evidence>
<protein>
    <recommendedName>
        <fullName evidence="5">UDP-2,3-diacylglucosamine pyrophosphatase</fullName>
    </recommendedName>
</protein>